<reference evidence="1 2" key="1">
    <citation type="journal article" date="2013" name="Genome Announc.">
        <title>Draft Genome Sequence of Bacillus thuringiensis var. thuringiensis Strain T01-328, a Brazilian Isolate That Produces a Soluble Pesticide Protein, Cry1Ia.</title>
        <authorList>
            <person name="Varani A.M."/>
            <person name="Lemos M.V."/>
            <person name="Fernandes C.C."/>
            <person name="Lemos E.G."/>
            <person name="Alves E.C."/>
            <person name="Desiderio J.A."/>
        </authorList>
    </citation>
    <scope>NUCLEOTIDE SEQUENCE [LARGE SCALE GENOMIC DNA]</scope>
    <source>
        <strain evidence="1 2">T01-328</strain>
    </source>
</reference>
<comment type="caution">
    <text evidence="1">The sequence shown here is derived from an EMBL/GenBank/DDBJ whole genome shotgun (WGS) entry which is preliminary data.</text>
</comment>
<accession>A0AAN4KR00</accession>
<name>A0AAN4KR00_BACTU</name>
<dbReference type="EMBL" id="ARXZ02000004">
    <property type="protein sequence ID" value="ERI01462.1"/>
    <property type="molecule type" value="Genomic_DNA"/>
</dbReference>
<dbReference type="RefSeq" id="WP_001214850.1">
    <property type="nucleotide sequence ID" value="NZ_ARXZ02000004.1"/>
</dbReference>
<dbReference type="Proteomes" id="UP000013487">
    <property type="component" value="Unassembled WGS sequence"/>
</dbReference>
<evidence type="ECO:0000313" key="1">
    <source>
        <dbReference type="EMBL" id="ERI01462.1"/>
    </source>
</evidence>
<organism evidence="1 2">
    <name type="scientific">Bacillus thuringiensis T01-328</name>
    <dbReference type="NCBI Taxonomy" id="1324966"/>
    <lineage>
        <taxon>Bacteria</taxon>
        <taxon>Bacillati</taxon>
        <taxon>Bacillota</taxon>
        <taxon>Bacilli</taxon>
        <taxon>Bacillales</taxon>
        <taxon>Bacillaceae</taxon>
        <taxon>Bacillus</taxon>
        <taxon>Bacillus cereus group</taxon>
    </lineage>
</organism>
<proteinExistence type="predicted"/>
<dbReference type="AlphaFoldDB" id="A0AAN4KR00"/>
<gene>
    <name evidence="1" type="ORF">BTCBT_003050</name>
</gene>
<protein>
    <submittedName>
        <fullName evidence="1">Uncharacterized protein</fullName>
    </submittedName>
</protein>
<evidence type="ECO:0000313" key="2">
    <source>
        <dbReference type="Proteomes" id="UP000013487"/>
    </source>
</evidence>
<sequence>MRGNKKNTIYHSVFYFDKKEEYGVEVSFEPYGLIYRVLLKTCNVFNKEDKSHHFYLLRNPFSSQIFTERIQKKVSLHLRKLHSHYKKWGVPEDIVGFPWKQEEEN</sequence>